<dbReference type="Proteomes" id="UP000054928">
    <property type="component" value="Unassembled WGS sequence"/>
</dbReference>
<keyword evidence="2" id="KW-1185">Reference proteome</keyword>
<name>A0A0P1ALJ0_PLAHL</name>
<dbReference type="RefSeq" id="XP_024578647.1">
    <property type="nucleotide sequence ID" value="XM_024728141.1"/>
</dbReference>
<proteinExistence type="predicted"/>
<organism evidence="1 2">
    <name type="scientific">Plasmopara halstedii</name>
    <name type="common">Downy mildew of sunflower</name>
    <dbReference type="NCBI Taxonomy" id="4781"/>
    <lineage>
        <taxon>Eukaryota</taxon>
        <taxon>Sar</taxon>
        <taxon>Stramenopiles</taxon>
        <taxon>Oomycota</taxon>
        <taxon>Peronosporomycetes</taxon>
        <taxon>Peronosporales</taxon>
        <taxon>Peronosporaceae</taxon>
        <taxon>Plasmopara</taxon>
    </lineage>
</organism>
<dbReference type="EMBL" id="CCYD01000610">
    <property type="protein sequence ID" value="CEG42278.1"/>
    <property type="molecule type" value="Genomic_DNA"/>
</dbReference>
<evidence type="ECO:0000313" key="1">
    <source>
        <dbReference type="EMBL" id="CEG42278.1"/>
    </source>
</evidence>
<dbReference type="AlphaFoldDB" id="A0A0P1ALJ0"/>
<reference evidence="2" key="1">
    <citation type="submission" date="2014-09" db="EMBL/GenBank/DDBJ databases">
        <authorList>
            <person name="Sharma Rahul"/>
            <person name="Thines Marco"/>
        </authorList>
    </citation>
    <scope>NUCLEOTIDE SEQUENCE [LARGE SCALE GENOMIC DNA]</scope>
</reference>
<dbReference type="GeneID" id="36407621"/>
<sequence>MPLQAHLKSCLYSGLLYYGTIRFPQGVEQTCLALGSCLGLRSVLFSSFLLNFIHGACHSEGSARKRAIDKLMIRPDAFVAWQSFSPEANTRAGRC</sequence>
<protein>
    <submittedName>
        <fullName evidence="1">Uncharacterized protein</fullName>
    </submittedName>
</protein>
<evidence type="ECO:0000313" key="2">
    <source>
        <dbReference type="Proteomes" id="UP000054928"/>
    </source>
</evidence>
<accession>A0A0P1ALJ0</accession>